<dbReference type="AlphaFoldDB" id="A0A0E2Z2W9"/>
<dbReference type="EMBL" id="JPGN01000029">
    <property type="protein sequence ID" value="KFI20023.1"/>
    <property type="molecule type" value="Genomic_DNA"/>
</dbReference>
<dbReference type="Proteomes" id="UP000028839">
    <property type="component" value="Unassembled WGS sequence"/>
</dbReference>
<dbReference type="InterPro" id="IPR050448">
    <property type="entry name" value="OpgB/LTA_synthase_biosynth"/>
</dbReference>
<evidence type="ECO:0000256" key="2">
    <source>
        <dbReference type="ARBA" id="ARBA00022475"/>
    </source>
</evidence>
<gene>
    <name evidence="8" type="ORF">IB75_05220</name>
</gene>
<evidence type="ECO:0000313" key="8">
    <source>
        <dbReference type="EMBL" id="KFI20023.1"/>
    </source>
</evidence>
<evidence type="ECO:0000313" key="9">
    <source>
        <dbReference type="Proteomes" id="UP000028839"/>
    </source>
</evidence>
<feature type="transmembrane region" description="Helical" evidence="6">
    <location>
        <begin position="72"/>
        <end position="92"/>
    </location>
</feature>
<dbReference type="InterPro" id="IPR000917">
    <property type="entry name" value="Sulfatase_N"/>
</dbReference>
<evidence type="ECO:0000256" key="4">
    <source>
        <dbReference type="ARBA" id="ARBA00022989"/>
    </source>
</evidence>
<evidence type="ECO:0000256" key="5">
    <source>
        <dbReference type="ARBA" id="ARBA00023136"/>
    </source>
</evidence>
<dbReference type="SUPFAM" id="SSF53649">
    <property type="entry name" value="Alkaline phosphatase-like"/>
    <property type="match status" value="1"/>
</dbReference>
<comment type="caution">
    <text evidence="8">The sequence shown here is derived from an EMBL/GenBank/DDBJ whole genome shotgun (WGS) entry which is preliminary data.</text>
</comment>
<keyword evidence="4 6" id="KW-1133">Transmembrane helix</keyword>
<dbReference type="PANTHER" id="PTHR47371:SF3">
    <property type="entry name" value="PHOSPHOGLYCEROL TRANSFERASE I"/>
    <property type="match status" value="1"/>
</dbReference>
<feature type="domain" description="Sulfatase N-terminal" evidence="7">
    <location>
        <begin position="226"/>
        <end position="445"/>
    </location>
</feature>
<proteinExistence type="predicted"/>
<dbReference type="Pfam" id="PF00884">
    <property type="entry name" value="Sulfatase"/>
    <property type="match status" value="1"/>
</dbReference>
<comment type="subcellular location">
    <subcellularLocation>
        <location evidence="1">Cell membrane</location>
        <topology evidence="1">Multi-pass membrane protein</topology>
    </subcellularLocation>
</comment>
<keyword evidence="3 6" id="KW-0812">Transmembrane</keyword>
<evidence type="ECO:0000259" key="7">
    <source>
        <dbReference type="Pfam" id="PF00884"/>
    </source>
</evidence>
<dbReference type="HOGENOM" id="CLU_466788_0_0_6"/>
<keyword evidence="2" id="KW-1003">Cell membrane</keyword>
<keyword evidence="5 6" id="KW-0472">Membrane</keyword>
<dbReference type="PANTHER" id="PTHR47371">
    <property type="entry name" value="LIPOTEICHOIC ACID SYNTHASE"/>
    <property type="match status" value="1"/>
</dbReference>
<dbReference type="GO" id="GO:0005886">
    <property type="term" value="C:plasma membrane"/>
    <property type="evidence" value="ECO:0007669"/>
    <property type="project" value="UniProtKB-SubCell"/>
</dbReference>
<evidence type="ECO:0000256" key="6">
    <source>
        <dbReference type="SAM" id="Phobius"/>
    </source>
</evidence>
<protein>
    <submittedName>
        <fullName evidence="8">Sulfatase</fullName>
    </submittedName>
</protein>
<reference evidence="8 9" key="1">
    <citation type="submission" date="2014-07" db="EMBL/GenBank/DDBJ databases">
        <title>Comparative analysis of Nitrosococcus oceani genome inventories of strains from Pacific and Atlantic gyres.</title>
        <authorList>
            <person name="Lim C.K."/>
            <person name="Wang L."/>
            <person name="Sayavedra-Soto L.A."/>
            <person name="Klotz M.G."/>
        </authorList>
    </citation>
    <scope>NUCLEOTIDE SEQUENCE [LARGE SCALE GENOMIC DNA]</scope>
    <source>
        <strain evidence="8 9">C-27</strain>
    </source>
</reference>
<dbReference type="OrthoDB" id="9760224at2"/>
<dbReference type="InterPro" id="IPR017850">
    <property type="entry name" value="Alkaline_phosphatase_core_sf"/>
</dbReference>
<feature type="transmembrane region" description="Helical" evidence="6">
    <location>
        <begin position="158"/>
        <end position="179"/>
    </location>
</feature>
<name>A0A0E2Z2W9_9GAMM</name>
<feature type="transmembrane region" description="Helical" evidence="6">
    <location>
        <begin position="49"/>
        <end position="65"/>
    </location>
</feature>
<organism evidence="8 9">
    <name type="scientific">Nitrosococcus oceani C-27</name>
    <dbReference type="NCBI Taxonomy" id="314279"/>
    <lineage>
        <taxon>Bacteria</taxon>
        <taxon>Pseudomonadati</taxon>
        <taxon>Pseudomonadota</taxon>
        <taxon>Gammaproteobacteria</taxon>
        <taxon>Chromatiales</taxon>
        <taxon>Chromatiaceae</taxon>
        <taxon>Nitrosococcus</taxon>
    </lineage>
</organism>
<evidence type="ECO:0000256" key="3">
    <source>
        <dbReference type="ARBA" id="ARBA00022692"/>
    </source>
</evidence>
<evidence type="ECO:0000256" key="1">
    <source>
        <dbReference type="ARBA" id="ARBA00004651"/>
    </source>
</evidence>
<feature type="transmembrane region" description="Helical" evidence="6">
    <location>
        <begin position="126"/>
        <end position="146"/>
    </location>
</feature>
<dbReference type="Gene3D" id="3.40.720.10">
    <property type="entry name" value="Alkaline Phosphatase, subunit A"/>
    <property type="match status" value="1"/>
</dbReference>
<accession>A0A0E2Z2W9</accession>
<dbReference type="CDD" id="cd16015">
    <property type="entry name" value="LTA_synthase"/>
    <property type="match status" value="1"/>
</dbReference>
<sequence length="588" mass="65388">MRRRMIALLAMPLLLVLFSLGRAWLSEQGSLAAMGCTGCLVVPTVQQDLALLAAFLAATALWLGLPRYVGWLAWLIQGGLVLIIVADLITLAEFGMRLSWRDVLKFGGEWGAIQGYVGTKATAITGTLWLIGVGILLSSWAGHLVAAKRLGQGGLQRIIMAAAVCFSLYALPTTAYHPLPWLYRNVVEINLPSGVDRAYSEAYRSRVLAAYSPPPLHCIQGRALRRNVVIVIIESWSWYHSQDRLGIMNATPQLDRLAQRGTLWTQFFSNGFTTDHGLIALLGGVAPLPPVNRYHSLEGYTGFEELPDSLPRRLAADGYESYFFTTGDLEFMDKGKWLKRLGFHKVEGDDHPFYQDAQRFAFHAAHDGWLYDRFLHWLEQEVPPKRPYLAVLETVTTHPPFVDPETGRQDELTAFRFADAQAARFVEHLDKQGFFEEGLLILTSDQRALSPLHTAEIKAFGPAAPALLPLVVLGDSFDSGKQVTTAAQMADMPASLDYLLTDRGCQEEGRGNLFAQPPQSPRCILRPQGNQRDIVDAYCGDQHAQIQLEGDKTRILRGILPHGKTLIEQINVQRIRAGARKVEFTHIL</sequence>